<comment type="caution">
    <text evidence="2">The sequence shown here is derived from an EMBL/GenBank/DDBJ whole genome shotgun (WGS) entry which is preliminary data.</text>
</comment>
<evidence type="ECO:0000259" key="1">
    <source>
        <dbReference type="Pfam" id="PF07883"/>
    </source>
</evidence>
<dbReference type="AlphaFoldDB" id="A0A2G7T6H2"/>
<dbReference type="Pfam" id="PF07883">
    <property type="entry name" value="Cupin_2"/>
    <property type="match status" value="1"/>
</dbReference>
<dbReference type="InterPro" id="IPR014710">
    <property type="entry name" value="RmlC-like_jellyroll"/>
</dbReference>
<sequence>MALEHAKPLDVIALHARDGMHISTSLIRTPQLQLLRLVLPPGHALPRHQVPGEATIHCLAGEAGIATRVASLRLVAGSVVLVPAGEPHDVHARGEQGCVLLVTVTMQPPPPE</sequence>
<evidence type="ECO:0000313" key="2">
    <source>
        <dbReference type="EMBL" id="PII34657.1"/>
    </source>
</evidence>
<feature type="domain" description="Cupin type-2" evidence="1">
    <location>
        <begin position="37"/>
        <end position="103"/>
    </location>
</feature>
<accession>A0A2G7T6H2</accession>
<reference evidence="2" key="1">
    <citation type="submission" date="2017-10" db="EMBL/GenBank/DDBJ databases">
        <title>Chryseobacterium sp. B5 is a hydrocarbonoclastic and plant growth promoting bacterium.</title>
        <authorList>
            <person name="Thijs S."/>
            <person name="Gkorezis P."/>
            <person name="Van Hamme J."/>
        </authorList>
    </citation>
    <scope>NUCLEOTIDE SEQUENCE</scope>
    <source>
        <strain evidence="2">B5</strain>
    </source>
</reference>
<name>A0A2G7T6H2_9FLAO</name>
<dbReference type="SUPFAM" id="SSF51182">
    <property type="entry name" value="RmlC-like cupins"/>
    <property type="match status" value="1"/>
</dbReference>
<protein>
    <submittedName>
        <fullName evidence="2">Cupin domain-containing protein</fullName>
    </submittedName>
</protein>
<dbReference type="PANTHER" id="PTHR37694:SF1">
    <property type="entry name" value="SLR8022 PROTEIN"/>
    <property type="match status" value="1"/>
</dbReference>
<organism evidence="2">
    <name type="scientific">Chryseobacterium sp. B5</name>
    <dbReference type="NCBI Taxonomy" id="2050562"/>
    <lineage>
        <taxon>Bacteria</taxon>
        <taxon>Pseudomonadati</taxon>
        <taxon>Bacteroidota</taxon>
        <taxon>Flavobacteriia</taxon>
        <taxon>Flavobacteriales</taxon>
        <taxon>Weeksellaceae</taxon>
        <taxon>Chryseobacterium group</taxon>
        <taxon>Chryseobacterium</taxon>
    </lineage>
</organism>
<dbReference type="PANTHER" id="PTHR37694">
    <property type="entry name" value="SLR8022 PROTEIN"/>
    <property type="match status" value="1"/>
</dbReference>
<gene>
    <name evidence="2" type="ORF">CTI11_19395</name>
</gene>
<proteinExistence type="predicted"/>
<dbReference type="InterPro" id="IPR013096">
    <property type="entry name" value="Cupin_2"/>
</dbReference>
<dbReference type="InterPro" id="IPR011051">
    <property type="entry name" value="RmlC_Cupin_sf"/>
</dbReference>
<dbReference type="EMBL" id="PEKC01000089">
    <property type="protein sequence ID" value="PII34657.1"/>
    <property type="molecule type" value="Genomic_DNA"/>
</dbReference>
<dbReference type="Gene3D" id="2.60.120.10">
    <property type="entry name" value="Jelly Rolls"/>
    <property type="match status" value="1"/>
</dbReference>